<feature type="region of interest" description="Disordered" evidence="1">
    <location>
        <begin position="12"/>
        <end position="81"/>
    </location>
</feature>
<evidence type="ECO:0000256" key="1">
    <source>
        <dbReference type="SAM" id="MobiDB-lite"/>
    </source>
</evidence>
<comment type="caution">
    <text evidence="2">The sequence shown here is derived from an EMBL/GenBank/DDBJ whole genome shotgun (WGS) entry which is preliminary data.</text>
</comment>
<organism evidence="2 3">
    <name type="scientific">Cryomyces antarcticus</name>
    <dbReference type="NCBI Taxonomy" id="329879"/>
    <lineage>
        <taxon>Eukaryota</taxon>
        <taxon>Fungi</taxon>
        <taxon>Dikarya</taxon>
        <taxon>Ascomycota</taxon>
        <taxon>Pezizomycotina</taxon>
        <taxon>Dothideomycetes</taxon>
        <taxon>Dothideomycetes incertae sedis</taxon>
        <taxon>Cryomyces</taxon>
    </lineage>
</organism>
<evidence type="ECO:0000313" key="3">
    <source>
        <dbReference type="Proteomes" id="UP001357485"/>
    </source>
</evidence>
<feature type="region of interest" description="Disordered" evidence="1">
    <location>
        <begin position="97"/>
        <end position="116"/>
    </location>
</feature>
<gene>
    <name evidence="2" type="ORF">LTR16_002951</name>
</gene>
<dbReference type="EMBL" id="JAVRRA010008474">
    <property type="protein sequence ID" value="KAK5256575.1"/>
    <property type="molecule type" value="Genomic_DNA"/>
</dbReference>
<dbReference type="Proteomes" id="UP001357485">
    <property type="component" value="Unassembled WGS sequence"/>
</dbReference>
<proteinExistence type="predicted"/>
<feature type="compositionally biased region" description="Polar residues" evidence="1">
    <location>
        <begin position="22"/>
        <end position="35"/>
    </location>
</feature>
<sequence length="155" mass="17263">MAMDDFISEMWNDPEDLASIEGVQTGTVNQSNANPPATLPHRPHVFTTDIHEAADNDTSSEESDFAFVPRPKSRRSDSNESYDLCYDATQSMNELVARKEAKTNSTQPLGGSTSTNIARDSACQFSFMIKHVEHLEPHDGSTLDSEWSVVTPWKR</sequence>
<protein>
    <submittedName>
        <fullName evidence="2">Uncharacterized protein</fullName>
    </submittedName>
</protein>
<keyword evidence="3" id="KW-1185">Reference proteome</keyword>
<reference evidence="2 3" key="1">
    <citation type="submission" date="2023-08" db="EMBL/GenBank/DDBJ databases">
        <title>Black Yeasts Isolated from many extreme environments.</title>
        <authorList>
            <person name="Coleine C."/>
            <person name="Stajich J.E."/>
            <person name="Selbmann L."/>
        </authorList>
    </citation>
    <scope>NUCLEOTIDE SEQUENCE [LARGE SCALE GENOMIC DNA]</scope>
    <source>
        <strain evidence="2 3">CCFEE 536</strain>
    </source>
</reference>
<name>A0ABR0LYI0_9PEZI</name>
<accession>A0ABR0LYI0</accession>
<evidence type="ECO:0000313" key="2">
    <source>
        <dbReference type="EMBL" id="KAK5256575.1"/>
    </source>
</evidence>
<feature type="compositionally biased region" description="Polar residues" evidence="1">
    <location>
        <begin position="103"/>
        <end position="116"/>
    </location>
</feature>